<keyword evidence="1" id="KW-0812">Transmembrane</keyword>
<accession>A0A927FEB4</accession>
<protein>
    <submittedName>
        <fullName evidence="2">DUF2721 domain-containing protein</fullName>
    </submittedName>
</protein>
<comment type="caution">
    <text evidence="2">The sequence shown here is derived from an EMBL/GenBank/DDBJ whole genome shotgun (WGS) entry which is preliminary data.</text>
</comment>
<dbReference type="InterPro" id="IPR021279">
    <property type="entry name" value="DUF2721"/>
</dbReference>
<name>A0A927FEB4_9BACT</name>
<feature type="transmembrane region" description="Helical" evidence="1">
    <location>
        <begin position="78"/>
        <end position="102"/>
    </location>
</feature>
<dbReference type="Proteomes" id="UP000622317">
    <property type="component" value="Unassembled WGS sequence"/>
</dbReference>
<reference evidence="2" key="1">
    <citation type="submission" date="2020-09" db="EMBL/GenBank/DDBJ databases">
        <title>Pelagicoccus enzymogenes sp. nov. with an EPS production, isolated from marine sediment.</title>
        <authorList>
            <person name="Feng X."/>
        </authorList>
    </citation>
    <scope>NUCLEOTIDE SEQUENCE</scope>
    <source>
        <strain evidence="2">NFK12</strain>
    </source>
</reference>
<dbReference type="RefSeq" id="WP_191619186.1">
    <property type="nucleotide sequence ID" value="NZ_JACYFG010000051.1"/>
</dbReference>
<feature type="transmembrane region" description="Helical" evidence="1">
    <location>
        <begin position="6"/>
        <end position="28"/>
    </location>
</feature>
<feature type="transmembrane region" description="Helical" evidence="1">
    <location>
        <begin position="108"/>
        <end position="128"/>
    </location>
</feature>
<keyword evidence="3" id="KW-1185">Reference proteome</keyword>
<evidence type="ECO:0000256" key="1">
    <source>
        <dbReference type="SAM" id="Phobius"/>
    </source>
</evidence>
<keyword evidence="1" id="KW-0472">Membrane</keyword>
<proteinExistence type="predicted"/>
<dbReference type="Pfam" id="PF11026">
    <property type="entry name" value="DUF2721"/>
    <property type="match status" value="1"/>
</dbReference>
<dbReference type="AlphaFoldDB" id="A0A927FEB4"/>
<evidence type="ECO:0000313" key="3">
    <source>
        <dbReference type="Proteomes" id="UP000622317"/>
    </source>
</evidence>
<sequence length="146" mass="15929">MQLQDAINFINASLAPAVLVTGVGLLLAGLQSKYSTLVTVIRQLNSERRGLEPLDASLNRVNKQIDSLMQRARLVRNAIFCFYTTVVFLVFSSIALGIGVLSALASSVLVFVLFGLSLSFLFIGLGYATREAILSYRIVQLEISDE</sequence>
<keyword evidence="1" id="KW-1133">Transmembrane helix</keyword>
<evidence type="ECO:0000313" key="2">
    <source>
        <dbReference type="EMBL" id="MBD5782120.1"/>
    </source>
</evidence>
<gene>
    <name evidence="2" type="ORF">IEN85_21660</name>
</gene>
<organism evidence="2 3">
    <name type="scientific">Pelagicoccus enzymogenes</name>
    <dbReference type="NCBI Taxonomy" id="2773457"/>
    <lineage>
        <taxon>Bacteria</taxon>
        <taxon>Pseudomonadati</taxon>
        <taxon>Verrucomicrobiota</taxon>
        <taxon>Opitutia</taxon>
        <taxon>Puniceicoccales</taxon>
        <taxon>Pelagicoccaceae</taxon>
        <taxon>Pelagicoccus</taxon>
    </lineage>
</organism>
<dbReference type="EMBL" id="JACYFG010000051">
    <property type="protein sequence ID" value="MBD5782120.1"/>
    <property type="molecule type" value="Genomic_DNA"/>
</dbReference>